<protein>
    <submittedName>
        <fullName evidence="3">CSON007757 protein</fullName>
    </submittedName>
</protein>
<dbReference type="VEuPathDB" id="VectorBase:CSON007757"/>
<feature type="compositionally biased region" description="Low complexity" evidence="1">
    <location>
        <begin position="390"/>
        <end position="406"/>
    </location>
</feature>
<accession>A0A336MVL1</accession>
<evidence type="ECO:0000313" key="2">
    <source>
        <dbReference type="EMBL" id="SSX14909.1"/>
    </source>
</evidence>
<feature type="compositionally biased region" description="Polar residues" evidence="1">
    <location>
        <begin position="22"/>
        <end position="37"/>
    </location>
</feature>
<dbReference type="OMA" id="VRTINNM"/>
<name>A0A336MVL1_CULSO</name>
<feature type="compositionally biased region" description="Polar residues" evidence="1">
    <location>
        <begin position="352"/>
        <end position="372"/>
    </location>
</feature>
<dbReference type="AlphaFoldDB" id="A0A336MVL1"/>
<dbReference type="EMBL" id="UFQS01002926">
    <property type="protein sequence ID" value="SSX14909.1"/>
    <property type="molecule type" value="Genomic_DNA"/>
</dbReference>
<feature type="region of interest" description="Disordered" evidence="1">
    <location>
        <begin position="20"/>
        <end position="40"/>
    </location>
</feature>
<sequence>MEPPWPPRVQIPSNLIRKRAGSISSIHSTKTMRSAKSNNVYNDLEDNVEENELMQINNNSDTHINNQNSDKNKKQSEASEKSKNQTIIDKNNDNSNTHSNQKNAKDYKPPPITFKDTTIDAVKNILKEVECIDMKHLTIRITAEGIKIQMTKMSDYDALLDRIIDDKSVLFHTHTKKQERKVKFCLYGLHRMNFEELNEELKSVGVFPRLIEEIPIYERKYKDQCIYKITFFQEDHVNVSKLRQVKALCHTIVRWEYFKSKFNFPTRCTNCQEWGHGARYCYTYPKCSRCAGPHRSSDCPHEKDDDHKIPPNLVKCANCGKNHTASFTGCAKRYNYVNLQQRMKENSRKNSKFQQKSSPQPDTSNFPHYNNDSVRKSVNVPSTPHPPPNYWENRNTNNLNNNKNSNKFNSKELIEVFHELIEKLEKCQTAKDQVTVLGELVIKYVYGKQP</sequence>
<feature type="compositionally biased region" description="Polar residues" evidence="1">
    <location>
        <begin position="84"/>
        <end position="102"/>
    </location>
</feature>
<evidence type="ECO:0000256" key="1">
    <source>
        <dbReference type="SAM" id="MobiDB-lite"/>
    </source>
</evidence>
<feature type="compositionally biased region" description="Basic and acidic residues" evidence="1">
    <location>
        <begin position="70"/>
        <end position="83"/>
    </location>
</feature>
<gene>
    <name evidence="3" type="primary">CSON007757</name>
</gene>
<proteinExistence type="predicted"/>
<reference evidence="3" key="2">
    <citation type="submission" date="2018-07" db="EMBL/GenBank/DDBJ databases">
        <authorList>
            <person name="Quirk P.G."/>
            <person name="Krulwich T.A."/>
        </authorList>
    </citation>
    <scope>NUCLEOTIDE SEQUENCE</scope>
</reference>
<feature type="region of interest" description="Disordered" evidence="1">
    <location>
        <begin position="344"/>
        <end position="406"/>
    </location>
</feature>
<reference evidence="2" key="1">
    <citation type="submission" date="2018-04" db="EMBL/GenBank/DDBJ databases">
        <authorList>
            <person name="Go L.Y."/>
            <person name="Mitchell J.A."/>
        </authorList>
    </citation>
    <scope>NUCLEOTIDE SEQUENCE</scope>
    <source>
        <tissue evidence="2">Whole organism</tissue>
    </source>
</reference>
<organism evidence="3">
    <name type="scientific">Culicoides sonorensis</name>
    <name type="common">Biting midge</name>
    <dbReference type="NCBI Taxonomy" id="179676"/>
    <lineage>
        <taxon>Eukaryota</taxon>
        <taxon>Metazoa</taxon>
        <taxon>Ecdysozoa</taxon>
        <taxon>Arthropoda</taxon>
        <taxon>Hexapoda</taxon>
        <taxon>Insecta</taxon>
        <taxon>Pterygota</taxon>
        <taxon>Neoptera</taxon>
        <taxon>Endopterygota</taxon>
        <taxon>Diptera</taxon>
        <taxon>Nematocera</taxon>
        <taxon>Chironomoidea</taxon>
        <taxon>Ceratopogonidae</taxon>
        <taxon>Ceratopogoninae</taxon>
        <taxon>Culicoides</taxon>
        <taxon>Monoculicoides</taxon>
    </lineage>
</organism>
<evidence type="ECO:0000313" key="3">
    <source>
        <dbReference type="EMBL" id="SSX34296.1"/>
    </source>
</evidence>
<dbReference type="EMBL" id="UFQT01002926">
    <property type="protein sequence ID" value="SSX34296.1"/>
    <property type="molecule type" value="Genomic_DNA"/>
</dbReference>
<feature type="region of interest" description="Disordered" evidence="1">
    <location>
        <begin position="58"/>
        <end position="113"/>
    </location>
</feature>